<gene>
    <name evidence="2" type="ORF">SPARVUS_LOCUS12114071</name>
</gene>
<dbReference type="InterPro" id="IPR006086">
    <property type="entry name" value="XPG-I_dom"/>
</dbReference>
<keyword evidence="3" id="KW-1185">Reference proteome</keyword>
<sequence>MGVKLVFVTEGEAPKVKANTMNKRNAMRYGATKKPVPSRPGRSYFKSVLKECLRMLDCLGVPWVQAAGEAEAMCAYLNAKGYVDGCITNDGDVFLYGAQTVYRNFTMNVKDPHVDCYEASVIKDKLGLDRESLVALAILLGCDYVPKGLPGIGREIALKFIRSLNGESVLHRFYQWRKQFDDPTVPPKSAKKTAHCSVCCHPGSAKEHQRKGCSLCASDRYCEPHDYDYCCPCEWHKAEQDKKNNPLEYSLQTKARKREGFPYHEVIQEFLVNKDKLSKVIRWVRPSLPCFQNFALEWMDWPKHYACEKIMVLLTYYDMQERKAGRQHDGQLQATRILKTRIRNGAPCYEIEWVKPGSYVFPDDHPADAPLLTIEEEFLFTAAYPDIVELFRKDKMEAELLKQKSKSGRCLHNTLYCTLLYVSQLIYELHPNISLHSLTDQPYSSLIMSCLEWLLEFFQVVHQFIRLIAQASFSCILFM</sequence>
<dbReference type="InterPro" id="IPR036279">
    <property type="entry name" value="5-3_exonuclease_C_sf"/>
</dbReference>
<protein>
    <recommendedName>
        <fullName evidence="1">XPG-I domain-containing protein</fullName>
    </recommendedName>
</protein>
<evidence type="ECO:0000313" key="2">
    <source>
        <dbReference type="EMBL" id="CAI9596745.1"/>
    </source>
</evidence>
<dbReference type="SMART" id="SM00279">
    <property type="entry name" value="HhH2"/>
    <property type="match status" value="1"/>
</dbReference>
<dbReference type="CDD" id="cd09869">
    <property type="entry name" value="PIN_GEN1"/>
    <property type="match status" value="1"/>
</dbReference>
<dbReference type="PANTHER" id="PTHR11081">
    <property type="entry name" value="FLAP ENDONUCLEASE FAMILY MEMBER"/>
    <property type="match status" value="1"/>
</dbReference>
<comment type="caution">
    <text evidence="2">The sequence shown here is derived from an EMBL/GenBank/DDBJ whole genome shotgun (WGS) entry which is preliminary data.</text>
</comment>
<dbReference type="SUPFAM" id="SSF47807">
    <property type="entry name" value="5' to 3' exonuclease, C-terminal subdomain"/>
    <property type="match status" value="1"/>
</dbReference>
<evidence type="ECO:0000313" key="3">
    <source>
        <dbReference type="Proteomes" id="UP001162483"/>
    </source>
</evidence>
<dbReference type="Gene3D" id="1.10.150.20">
    <property type="entry name" value="5' to 3' exonuclease, C-terminal subdomain"/>
    <property type="match status" value="1"/>
</dbReference>
<dbReference type="PRINTS" id="PR00853">
    <property type="entry name" value="XPGRADSUPER"/>
</dbReference>
<dbReference type="InterPro" id="IPR008918">
    <property type="entry name" value="HhH2"/>
</dbReference>
<dbReference type="Pfam" id="PF18704">
    <property type="entry name" value="Chromo_2"/>
    <property type="match status" value="1"/>
</dbReference>
<dbReference type="SMART" id="SM00484">
    <property type="entry name" value="XPGI"/>
    <property type="match status" value="1"/>
</dbReference>
<dbReference type="EMBL" id="CATNWA010016954">
    <property type="protein sequence ID" value="CAI9596745.1"/>
    <property type="molecule type" value="Genomic_DNA"/>
</dbReference>
<dbReference type="Gene3D" id="3.40.50.1010">
    <property type="entry name" value="5'-nuclease"/>
    <property type="match status" value="1"/>
</dbReference>
<accession>A0ABN9FKZ0</accession>
<dbReference type="SUPFAM" id="SSF88723">
    <property type="entry name" value="PIN domain-like"/>
    <property type="match status" value="1"/>
</dbReference>
<dbReference type="Proteomes" id="UP001162483">
    <property type="component" value="Unassembled WGS sequence"/>
</dbReference>
<dbReference type="InterPro" id="IPR029060">
    <property type="entry name" value="PIN-like_dom_sf"/>
</dbReference>
<dbReference type="InterPro" id="IPR006084">
    <property type="entry name" value="XPG/Rad2"/>
</dbReference>
<feature type="domain" description="XPG-I" evidence="1">
    <location>
        <begin position="57"/>
        <end position="128"/>
    </location>
</feature>
<evidence type="ECO:0000259" key="1">
    <source>
        <dbReference type="SMART" id="SM00484"/>
    </source>
</evidence>
<dbReference type="PANTHER" id="PTHR11081:SF70">
    <property type="entry name" value="FLAP ENDONUCLEASE GEN HOMOLOG 1"/>
    <property type="match status" value="1"/>
</dbReference>
<reference evidence="2" key="1">
    <citation type="submission" date="2023-05" db="EMBL/GenBank/DDBJ databases">
        <authorList>
            <person name="Stuckert A."/>
        </authorList>
    </citation>
    <scope>NUCLEOTIDE SEQUENCE</scope>
</reference>
<proteinExistence type="predicted"/>
<organism evidence="2 3">
    <name type="scientific">Staurois parvus</name>
    <dbReference type="NCBI Taxonomy" id="386267"/>
    <lineage>
        <taxon>Eukaryota</taxon>
        <taxon>Metazoa</taxon>
        <taxon>Chordata</taxon>
        <taxon>Craniata</taxon>
        <taxon>Vertebrata</taxon>
        <taxon>Euteleostomi</taxon>
        <taxon>Amphibia</taxon>
        <taxon>Batrachia</taxon>
        <taxon>Anura</taxon>
        <taxon>Neobatrachia</taxon>
        <taxon>Ranoidea</taxon>
        <taxon>Ranidae</taxon>
        <taxon>Staurois</taxon>
    </lineage>
</organism>
<dbReference type="InterPro" id="IPR041012">
    <property type="entry name" value="GEN_chromo"/>
</dbReference>
<dbReference type="Pfam" id="PF00867">
    <property type="entry name" value="XPG_I"/>
    <property type="match status" value="1"/>
</dbReference>
<name>A0ABN9FKZ0_9NEOB</name>